<feature type="transmembrane region" description="Helical" evidence="1">
    <location>
        <begin position="83"/>
        <end position="106"/>
    </location>
</feature>
<evidence type="ECO:0000313" key="3">
    <source>
        <dbReference type="Proteomes" id="UP000077266"/>
    </source>
</evidence>
<organism evidence="2 3">
    <name type="scientific">Exidia glandulosa HHB12029</name>
    <dbReference type="NCBI Taxonomy" id="1314781"/>
    <lineage>
        <taxon>Eukaryota</taxon>
        <taxon>Fungi</taxon>
        <taxon>Dikarya</taxon>
        <taxon>Basidiomycota</taxon>
        <taxon>Agaricomycotina</taxon>
        <taxon>Agaricomycetes</taxon>
        <taxon>Auriculariales</taxon>
        <taxon>Exidiaceae</taxon>
        <taxon>Exidia</taxon>
    </lineage>
</organism>
<feature type="transmembrane region" description="Helical" evidence="1">
    <location>
        <begin position="118"/>
        <end position="145"/>
    </location>
</feature>
<gene>
    <name evidence="2" type="ORF">EXIGLDRAFT_781700</name>
</gene>
<keyword evidence="1" id="KW-1133">Transmembrane helix</keyword>
<keyword evidence="1" id="KW-0812">Transmembrane</keyword>
<dbReference type="AlphaFoldDB" id="A0A165B634"/>
<dbReference type="Proteomes" id="UP000077266">
    <property type="component" value="Unassembled WGS sequence"/>
</dbReference>
<evidence type="ECO:0000313" key="2">
    <source>
        <dbReference type="EMBL" id="KZV79897.1"/>
    </source>
</evidence>
<protein>
    <submittedName>
        <fullName evidence="2">Uncharacterized protein</fullName>
    </submittedName>
</protein>
<dbReference type="InParanoid" id="A0A165B634"/>
<feature type="transmembrane region" description="Helical" evidence="1">
    <location>
        <begin position="44"/>
        <end position="63"/>
    </location>
</feature>
<proteinExistence type="predicted"/>
<accession>A0A165B634</accession>
<sequence length="359" mass="39786">MDSIELSEENPAPPKPAPVRARYAIQTRREAVAHRVRRYRCLGLFLPILILCHGVLAVLVYYYSQAEAYPLPRGVINRNRHGLQAFAAFAYMLGIFVGISDGFLLLKYSPWGAGYGCVVTALFYLLFPAAITGLAFFFILSPLIFTRIRQSIAYKHACADDWVTVLLTGHQYNALDMPNSADFALSTAPPDVLFTFRSQNPDADVFGLVSASVDLGVPTPMIRPELRNITYDFNARTFSAFCLDDSTLPCATGTYDDRSFLTFDVSVNGTRTLSRSLYKEWSKDNVVSIILYRVDVGSGALTERILQTSAGNCPNLKVCLPRDVARLDGVIAAETLVPLGWMLHQQSIWTEDCTRPSTG</sequence>
<dbReference type="EMBL" id="KV426547">
    <property type="protein sequence ID" value="KZV79897.1"/>
    <property type="molecule type" value="Genomic_DNA"/>
</dbReference>
<dbReference type="OrthoDB" id="100006at2759"/>
<keyword evidence="3" id="KW-1185">Reference proteome</keyword>
<keyword evidence="1" id="KW-0472">Membrane</keyword>
<evidence type="ECO:0000256" key="1">
    <source>
        <dbReference type="SAM" id="Phobius"/>
    </source>
</evidence>
<reference evidence="2 3" key="1">
    <citation type="journal article" date="2016" name="Mol. Biol. Evol.">
        <title>Comparative Genomics of Early-Diverging Mushroom-Forming Fungi Provides Insights into the Origins of Lignocellulose Decay Capabilities.</title>
        <authorList>
            <person name="Nagy L.G."/>
            <person name="Riley R."/>
            <person name="Tritt A."/>
            <person name="Adam C."/>
            <person name="Daum C."/>
            <person name="Floudas D."/>
            <person name="Sun H."/>
            <person name="Yadav J.S."/>
            <person name="Pangilinan J."/>
            <person name="Larsson K.H."/>
            <person name="Matsuura K."/>
            <person name="Barry K."/>
            <person name="Labutti K."/>
            <person name="Kuo R."/>
            <person name="Ohm R.A."/>
            <person name="Bhattacharya S.S."/>
            <person name="Shirouzu T."/>
            <person name="Yoshinaga Y."/>
            <person name="Martin F.M."/>
            <person name="Grigoriev I.V."/>
            <person name="Hibbett D.S."/>
        </authorList>
    </citation>
    <scope>NUCLEOTIDE SEQUENCE [LARGE SCALE GENOMIC DNA]</scope>
    <source>
        <strain evidence="2 3">HHB12029</strain>
    </source>
</reference>
<name>A0A165B634_EXIGL</name>